<feature type="domain" description="Myb/SANT-like DNA-binding" evidence="5">
    <location>
        <begin position="181"/>
        <end position="250"/>
    </location>
</feature>
<dbReference type="Pfam" id="PF13873">
    <property type="entry name" value="Myb_DNA-bind_5"/>
    <property type="match status" value="1"/>
</dbReference>
<evidence type="ECO:0000256" key="3">
    <source>
        <dbReference type="ARBA" id="ARBA00025466"/>
    </source>
</evidence>
<keyword evidence="7" id="KW-1185">Reference proteome</keyword>
<name>A0AAE1FPF6_PETCI</name>
<reference evidence="6" key="1">
    <citation type="submission" date="2023-10" db="EMBL/GenBank/DDBJ databases">
        <title>Genome assemblies of two species of porcelain crab, Petrolisthes cinctipes and Petrolisthes manimaculis (Anomura: Porcellanidae).</title>
        <authorList>
            <person name="Angst P."/>
        </authorList>
    </citation>
    <scope>NUCLEOTIDE SEQUENCE</scope>
    <source>
        <strain evidence="6">PB745_01</strain>
        <tissue evidence="6">Gill</tissue>
    </source>
</reference>
<organism evidence="6 7">
    <name type="scientific">Petrolisthes cinctipes</name>
    <name type="common">Flat porcelain crab</name>
    <dbReference type="NCBI Taxonomy" id="88211"/>
    <lineage>
        <taxon>Eukaryota</taxon>
        <taxon>Metazoa</taxon>
        <taxon>Ecdysozoa</taxon>
        <taxon>Arthropoda</taxon>
        <taxon>Crustacea</taxon>
        <taxon>Multicrustacea</taxon>
        <taxon>Malacostraca</taxon>
        <taxon>Eumalacostraca</taxon>
        <taxon>Eucarida</taxon>
        <taxon>Decapoda</taxon>
        <taxon>Pleocyemata</taxon>
        <taxon>Anomura</taxon>
        <taxon>Galatheoidea</taxon>
        <taxon>Porcellanidae</taxon>
        <taxon>Petrolisthes</taxon>
    </lineage>
</organism>
<dbReference type="InterPro" id="IPR028002">
    <property type="entry name" value="Myb_DNA-bind_5"/>
</dbReference>
<feature type="compositionally biased region" description="Basic and acidic residues" evidence="4">
    <location>
        <begin position="105"/>
        <end position="122"/>
    </location>
</feature>
<dbReference type="AlphaFoldDB" id="A0AAE1FPF6"/>
<evidence type="ECO:0000313" key="6">
    <source>
        <dbReference type="EMBL" id="KAK3875463.1"/>
    </source>
</evidence>
<evidence type="ECO:0000313" key="7">
    <source>
        <dbReference type="Proteomes" id="UP001286313"/>
    </source>
</evidence>
<evidence type="ECO:0000256" key="1">
    <source>
        <dbReference type="ARBA" id="ARBA00011764"/>
    </source>
</evidence>
<gene>
    <name evidence="6" type="ORF">Pcinc_019675</name>
</gene>
<comment type="caution">
    <text evidence="6">The sequence shown here is derived from an EMBL/GenBank/DDBJ whole genome shotgun (WGS) entry which is preliminary data.</text>
</comment>
<dbReference type="Proteomes" id="UP001286313">
    <property type="component" value="Unassembled WGS sequence"/>
</dbReference>
<accession>A0AAE1FPF6</accession>
<comment type="subunit">
    <text evidence="1">Self-associates forming complexes of several hundred monomers.</text>
</comment>
<feature type="compositionally biased region" description="Basic residues" evidence="4">
    <location>
        <begin position="83"/>
        <end position="93"/>
    </location>
</feature>
<dbReference type="EMBL" id="JAWQEG010001964">
    <property type="protein sequence ID" value="KAK3875463.1"/>
    <property type="molecule type" value="Genomic_DNA"/>
</dbReference>
<feature type="region of interest" description="Disordered" evidence="4">
    <location>
        <begin position="50"/>
        <end position="171"/>
    </location>
</feature>
<proteinExistence type="predicted"/>
<evidence type="ECO:0000256" key="4">
    <source>
        <dbReference type="SAM" id="MobiDB-lite"/>
    </source>
</evidence>
<evidence type="ECO:0000259" key="5">
    <source>
        <dbReference type="Pfam" id="PF13873"/>
    </source>
</evidence>
<evidence type="ECO:0000256" key="2">
    <source>
        <dbReference type="ARBA" id="ARBA00016807"/>
    </source>
</evidence>
<comment type="function">
    <text evidence="3">Involved in transvection phenomena (= synapsis-dependent gene expression), where the synaptic pairing of chromosomes carrying genes with which zeste interacts influences the expression of these genes. Zeste binds to DNA and stimulates transcription from a nearby promoter.</text>
</comment>
<protein>
    <recommendedName>
        <fullName evidence="2">Regulatory protein zeste</fullName>
    </recommendedName>
</protein>
<sequence length="251" mass="27821">MACKEDFEVKFDPDEFSQGTVTVMDGLTMNINENGNRTEDVEEVKLEPEFLCSDEEETSKPLPSLSGAVPIRPTEVAAASNKRPIRKAKKKKFGSNFTDMSDDPDPGHLSDDDSSDDYRLDEVSGNDDESSKSEGSIGDWGMPSNKRRKTHTNNSHKTDGKTGKGASGKEGYAKVSKGVTLSAQQKVQLAQLINEKQAIFINKHTGSRQTQTAKEWKAWQEITTQFNDCNSGQEARTIVQLKTVWGDIKRK</sequence>